<organism evidence="1 2">
    <name type="scientific">Steinernema glaseri</name>
    <dbReference type="NCBI Taxonomy" id="37863"/>
    <lineage>
        <taxon>Eukaryota</taxon>
        <taxon>Metazoa</taxon>
        <taxon>Ecdysozoa</taxon>
        <taxon>Nematoda</taxon>
        <taxon>Chromadorea</taxon>
        <taxon>Rhabditida</taxon>
        <taxon>Tylenchina</taxon>
        <taxon>Panagrolaimomorpha</taxon>
        <taxon>Strongyloidoidea</taxon>
        <taxon>Steinernematidae</taxon>
        <taxon>Steinernema</taxon>
    </lineage>
</organism>
<accession>A0A1I7Z1B9</accession>
<dbReference type="Proteomes" id="UP000095287">
    <property type="component" value="Unplaced"/>
</dbReference>
<reference evidence="2" key="1">
    <citation type="submission" date="2016-11" db="UniProtKB">
        <authorList>
            <consortium name="WormBaseParasite"/>
        </authorList>
    </citation>
    <scope>IDENTIFICATION</scope>
</reference>
<sequence>MSVTSPIPAIELASENLFDHSKILKTEIDAFLDNFERNDRHKEFDGIIRSSHILYEAVETPVEALLENNSNIGDLLSEVNKTTERILDYAKPRISDEYNDYIKNIHLSQTDIVRVVEHELAKMSSERAVEIKPLKAVEEAPEESETF</sequence>
<dbReference type="AlphaFoldDB" id="A0A1I7Z1B9"/>
<dbReference type="WBParaSite" id="L893_g21921.t1">
    <property type="protein sequence ID" value="L893_g21921.t1"/>
    <property type="gene ID" value="L893_g21921"/>
</dbReference>
<evidence type="ECO:0000313" key="1">
    <source>
        <dbReference type="Proteomes" id="UP000095287"/>
    </source>
</evidence>
<evidence type="ECO:0000313" key="2">
    <source>
        <dbReference type="WBParaSite" id="L893_g21921.t1"/>
    </source>
</evidence>
<protein>
    <submittedName>
        <fullName evidence="2">Biogenesis of lysosome-related organelles complex 1 subunit 2</fullName>
    </submittedName>
</protein>
<keyword evidence="1" id="KW-1185">Reference proteome</keyword>
<name>A0A1I7Z1B9_9BILA</name>
<proteinExistence type="predicted"/>